<evidence type="ECO:0000256" key="2">
    <source>
        <dbReference type="SAM" id="SignalP"/>
    </source>
</evidence>
<protein>
    <recommendedName>
        <fullName evidence="5">Receptor L-domain domain-containing protein</fullName>
    </recommendedName>
</protein>
<feature type="signal peptide" evidence="2">
    <location>
        <begin position="1"/>
        <end position="20"/>
    </location>
</feature>
<proteinExistence type="predicted"/>
<evidence type="ECO:0008006" key="5">
    <source>
        <dbReference type="Google" id="ProtNLM"/>
    </source>
</evidence>
<evidence type="ECO:0000256" key="1">
    <source>
        <dbReference type="SAM" id="MobiDB-lite"/>
    </source>
</evidence>
<accession>A0A8S1EDF6</accession>
<keyword evidence="4" id="KW-1185">Reference proteome</keyword>
<sequence length="451" mass="50140">MKKKLCVLLILLAVVDIANAGNYSLNYEEIDGRTYCHVKSPTTQSLVVLVNRDEFVWNCTSLSSMTIFAVNWSQDDINSLFSEFEYLYKVQLSIHATTAEIIDFSSLKQVDDFLLSVMDNPKLKDIVVPDELLSFKGARDIVMFGNPLMSDGTIAIFKKLCTGLCRLHGAKETKMVLEHQQRPGTGLRDEFCLFSSSADVNMIFEDGLGGVKTCHYKPTPDIMGCTRLEGVKVIMVDWSVDDIVKFTSNLEAAHYVSLIIANSDVDTLDFTSMAFSSMVHIVLVNNKKLQNIYFSDIVRNTPKFRNYTSVESFDNPQLSLKSTELLKLFCSMGCGIEDAIIPSEEPKTTKKPTTYVPLILGSNTEEPPPPSLPPPPPPPPPSVPQETNKPNPETPVESPLTTNKPVGGPATMAVESPKNNHYVEVEYTIEFDYSASPSIFVAFLLITIYFL</sequence>
<evidence type="ECO:0000313" key="4">
    <source>
        <dbReference type="Proteomes" id="UP000494206"/>
    </source>
</evidence>
<dbReference type="AlphaFoldDB" id="A0A8S1EDF6"/>
<gene>
    <name evidence="3" type="ORF">CBOVIS_LOCUS1963</name>
</gene>
<feature type="compositionally biased region" description="Pro residues" evidence="1">
    <location>
        <begin position="366"/>
        <end position="383"/>
    </location>
</feature>
<feature type="region of interest" description="Disordered" evidence="1">
    <location>
        <begin position="359"/>
        <end position="414"/>
    </location>
</feature>
<name>A0A8S1EDF6_9PELO</name>
<evidence type="ECO:0000313" key="3">
    <source>
        <dbReference type="EMBL" id="CAB3398721.1"/>
    </source>
</evidence>
<reference evidence="3 4" key="1">
    <citation type="submission" date="2020-04" db="EMBL/GenBank/DDBJ databases">
        <authorList>
            <person name="Laetsch R D."/>
            <person name="Stevens L."/>
            <person name="Kumar S."/>
            <person name="Blaxter L. M."/>
        </authorList>
    </citation>
    <scope>NUCLEOTIDE SEQUENCE [LARGE SCALE GENOMIC DNA]</scope>
</reference>
<feature type="chain" id="PRO_5035727587" description="Receptor L-domain domain-containing protein" evidence="2">
    <location>
        <begin position="21"/>
        <end position="451"/>
    </location>
</feature>
<comment type="caution">
    <text evidence="3">The sequence shown here is derived from an EMBL/GenBank/DDBJ whole genome shotgun (WGS) entry which is preliminary data.</text>
</comment>
<dbReference type="Proteomes" id="UP000494206">
    <property type="component" value="Unassembled WGS sequence"/>
</dbReference>
<organism evidence="3 4">
    <name type="scientific">Caenorhabditis bovis</name>
    <dbReference type="NCBI Taxonomy" id="2654633"/>
    <lineage>
        <taxon>Eukaryota</taxon>
        <taxon>Metazoa</taxon>
        <taxon>Ecdysozoa</taxon>
        <taxon>Nematoda</taxon>
        <taxon>Chromadorea</taxon>
        <taxon>Rhabditida</taxon>
        <taxon>Rhabditina</taxon>
        <taxon>Rhabditomorpha</taxon>
        <taxon>Rhabditoidea</taxon>
        <taxon>Rhabditidae</taxon>
        <taxon>Peloderinae</taxon>
        <taxon>Caenorhabditis</taxon>
    </lineage>
</organism>
<keyword evidence="2" id="KW-0732">Signal</keyword>
<dbReference type="EMBL" id="CADEPM010000001">
    <property type="protein sequence ID" value="CAB3398721.1"/>
    <property type="molecule type" value="Genomic_DNA"/>
</dbReference>